<feature type="compositionally biased region" description="Low complexity" evidence="1">
    <location>
        <begin position="925"/>
        <end position="935"/>
    </location>
</feature>
<sequence>MNGKTPVTSGASSLDLYVTHLDHVGPYLKLYGQANRDAAFLISTRIETLLPTCFAIDPSWSNERQQALLTPGTFCVFKRTNGAAPGDVEYMRTRVLSAGLDDKQLSNRNSSSGNSSGSSSQMRVEIEFLDYGYKRNVSSHDLLFSKQPQLLQNVPVLCSQYIVLGICSEWDQTELDTVKQLMVNHVVSIEVDPTQICGQKFASVRWKDFELNEFLVQQKQIGAPIAKELIMDHCKKLWKAQAQSPIVEYNNNSIQSTGNDPNKTPTDVAREQIAARFSLAARLDVHRTLGTTPPRPLRTAAPAVTEFTPIKQPPQQPQVQLPPKVVIPTPLANLTNVMANPVQAASTAAHLVNAQKAAVYAAANHPYNQHSANINQTSETTHSVFTPKTSPRPLNMYYNVRLNNPMQQHRALQQQPLLQQPSLNFVPIPRYALAQQPKAAAQKQQQQLQPIVPAFRTTSLTVGLTYDVYVSFVENGPHLFWVQLKSATRDLNAMMSQIEHMRLQPLNQYPGVGTACVARFSEDGNCYRALVSAVYGQRFRVVYVDYGNSEMVALTDLYQIPQELLLIKPFAFRFALAGAKELGALDESMKRIFKNSALYINFQLTVQAAESVGSMQTCQLMHNNNSMLEVLKKLKNSRQAYAKAEQLQNDDAVEIRYIDSPSNFYVQKVNNIEQFEKLMDEMFAYYNVNQVVPEQLVLGAPCVVKCDREWYRAELLRIDDTTIIVRHVDFGYEQHVKRHLIGNIAEKHLMMPRQAIKCCLKGFENSELSQDKITDQFEMLAEESNIRRRTFTVRVFRIEPDGLNVVNLMAKNLNVMKKLYKLSMPFEQYLSLEKGQFNANITRAESTVSDAMPQQLEKGQVLNSTTVESEDRMQLQRQKKSNNNSTASANSNVNANVSANSNANSNANTNSNANANANEWDKHSSASTSSKDTQSPQGNSKRQSQQARNGPDSSLVRRNREVRIDNSFESRSTSSYTSGMSSPRKANRQNGRNRLDSPRLQNGKQEANKNTRFSNSPSSRKELLQHSQRNAPNQRSLNAPQGFAQKPQRQKSTLDGTSSSSKRSSGVESDANSNAEATATATPKAQPQPQPQPEKYVPLDKAYVLQDIKTPSMEAASLSWWVSPFQFYVVPKSLATKYESLLRELRQFYRQKPHQPLQLKVGSSVVVRQRKDNAILRGTVVACNHMLRKYRIFCVDAGNLLTVTSEDVWQLEQRFADVPCLAQRCSFDKVVTNYDHLYIVDRMEKFVPANAKVECEFKSKQPSQQQHQNNNNNSWSTYIVKMLVNGASLRDTLINAQFLTEVAESVRVGLLAGQQVRGKFTSIRDMTNFKIQLESCIDVNFLCSYDDTKFVKSNKDLAKPFKEYYEGKSFALNIKHVCENNIIHLRPVMPLFKEERSAYICGYPVLVNSFQALVVYTAKSYRVFVQPSDIEPAMKQLLDDMYAFYAKKGKQLRKFEKDQICAALSSDGNWYRARILAKDAKSSRLDVLYIDYGNTEQLAREQLKQLDEKFYVNKSCFAVEINLPFGRINNDEKLKGRLAKLLEEQVVTVKPIETRRNHLIADVLLPNGKESVLDTLKAEKLIAGRDIDYMRKQLDKEKPYIYEYIECVDLTTDDDEELQQRKSKSNSTNSSPKPKKPQQEPKEPKETKQRTKHVEQTPSPTPVSAPAPAAPAPKAEVKPVEPAPVVAAVPEPVDVVEPPPPPPTATVSEEIPPAVSPPPPVAEAVTPTPDPYKDMEKAVLSHCDNPAHFYVHPLDAVPKLKRLTENLQIVSPSLPQLVEIVNGADCISMYSMDKSWYRAKILDAELMVLQFIDFGNTDCVSDAKEIKQSMCSQMEPFCLPFALPIAPKGKLEWADAANGIFNDSYEKILHYEYLTRGDYQTRSYVNLYIDGVDVAKKLIADGFAKPLDYVTSGSSCYISHANSIADFYIQLESDSKALELIELYLGNAEQQLEPLQRFEKGSIVAALFDDDGLFYRAELLRQLPDARYEVRFIDYGNTSSTAKCLLLSEEIANVPSLSKRCALQLPEDYVGWSQEAEAKFAELTGEGELVFTPQLLQPGLEHIVVNLLLDEDNVLDQLLPLCTRKQPKPLEEPQVEANTESDAGVESMMALVTHVSSPTSFYLQFESNNALVDNICEQLNGESANLQPKQEIAQLGELCVAQFADDKEFYRARILEQLPAKQSLQYRVLFIDYGNQALVEKLFELPAELVQVKPLAELHSLESCPNFIKYPKESREALDALIDSCNGEVAVEFVNKTAQPPVVRLKTMDKHALNIYEQLQKLLEAELQKPQAQANNKECIISHGSSPKSFYVQLKKNSAVLDLIVKTLQGLSKEQLTPLANPVVQMNGVCFSQEDDCYYRCCIKQVLEADKGYEVFLMDYGSSLTTTQVFALPQVISEIPPLALHCRLSELPEDVPEAKLEEAFTALLEQHFGEVYELVNEPVEDDAKTQQSVQLRINYKDFAQELASTVAGVQQPLEVELHNCIVVQYDNAKSFYVQMEQDVPALEQMTDKMLDAEQNFEVFTDLQVGALCVAKFPEDEVFYRAEIVKLLDDGKCEVHFIDFGNNAVSDQFRQLPAELAQVPRYSKHCELESATMAKCDVAALGAFIDTRFSEIFQLEILAKKDERETLVVRLFYQNTNISEQLRLQQKP</sequence>
<feature type="region of interest" description="Disordered" evidence="1">
    <location>
        <begin position="1615"/>
        <end position="1676"/>
    </location>
</feature>
<feature type="domain" description="Tudor" evidence="2">
    <location>
        <begin position="2152"/>
        <end position="2214"/>
    </location>
</feature>
<accession>B4KPM3</accession>
<feature type="domain" description="Tudor" evidence="2">
    <location>
        <begin position="2343"/>
        <end position="2401"/>
    </location>
</feature>
<dbReference type="GO" id="GO:0005634">
    <property type="term" value="C:nucleus"/>
    <property type="evidence" value="ECO:0007669"/>
    <property type="project" value="EnsemblMetazoa"/>
</dbReference>
<feature type="domain" description="Tudor" evidence="2">
    <location>
        <begin position="1779"/>
        <end position="1835"/>
    </location>
</feature>
<dbReference type="PANTHER" id="PTHR22948">
    <property type="entry name" value="TUDOR DOMAIN CONTAINING PROTEIN"/>
    <property type="match status" value="1"/>
</dbReference>
<feature type="domain" description="Tudor" evidence="2">
    <location>
        <begin position="695"/>
        <end position="751"/>
    </location>
</feature>
<dbReference type="GO" id="GO:0007279">
    <property type="term" value="P:pole cell formation"/>
    <property type="evidence" value="ECO:0007669"/>
    <property type="project" value="EnsemblMetazoa"/>
</dbReference>
<organism evidence="3 4">
    <name type="scientific">Drosophila mojavensis</name>
    <name type="common">Fruit fly</name>
    <dbReference type="NCBI Taxonomy" id="7230"/>
    <lineage>
        <taxon>Eukaryota</taxon>
        <taxon>Metazoa</taxon>
        <taxon>Ecdysozoa</taxon>
        <taxon>Arthropoda</taxon>
        <taxon>Hexapoda</taxon>
        <taxon>Insecta</taxon>
        <taxon>Pterygota</taxon>
        <taxon>Neoptera</taxon>
        <taxon>Endopterygota</taxon>
        <taxon>Diptera</taxon>
        <taxon>Brachycera</taxon>
        <taxon>Muscomorpha</taxon>
        <taxon>Ephydroidea</taxon>
        <taxon>Drosophilidae</taxon>
        <taxon>Drosophila</taxon>
    </lineage>
</organism>
<evidence type="ECO:0000313" key="4">
    <source>
        <dbReference type="Proteomes" id="UP000009192"/>
    </source>
</evidence>
<protein>
    <recommendedName>
        <fullName evidence="2">Tudor domain-containing protein</fullName>
    </recommendedName>
</protein>
<dbReference type="SMR" id="B4KPM3"/>
<evidence type="ECO:0000259" key="2">
    <source>
        <dbReference type="PROSITE" id="PS50304"/>
    </source>
</evidence>
<dbReference type="SUPFAM" id="SSF63748">
    <property type="entry name" value="Tudor/PWWP/MBT"/>
    <property type="match status" value="9"/>
</dbReference>
<feature type="domain" description="Tudor" evidence="2">
    <location>
        <begin position="1957"/>
        <end position="2016"/>
    </location>
</feature>
<feature type="compositionally biased region" description="Low complexity" evidence="1">
    <location>
        <begin position="969"/>
        <end position="982"/>
    </location>
</feature>
<dbReference type="Pfam" id="PF00567">
    <property type="entry name" value="TUDOR"/>
    <property type="match status" value="9"/>
</dbReference>
<feature type="region of interest" description="Disordered" evidence="1">
    <location>
        <begin position="847"/>
        <end position="1095"/>
    </location>
</feature>
<feature type="domain" description="Tudor" evidence="2">
    <location>
        <begin position="2525"/>
        <end position="2584"/>
    </location>
</feature>
<feature type="compositionally biased region" description="Basic and acidic residues" evidence="1">
    <location>
        <begin position="958"/>
        <end position="968"/>
    </location>
</feature>
<feature type="domain" description="Tudor" evidence="2">
    <location>
        <begin position="1158"/>
        <end position="1218"/>
    </location>
</feature>
<evidence type="ECO:0000256" key="1">
    <source>
        <dbReference type="SAM" id="MobiDB-lite"/>
    </source>
</evidence>
<dbReference type="GO" id="GO:0043186">
    <property type="term" value="C:P granule"/>
    <property type="evidence" value="ECO:0007669"/>
    <property type="project" value="EnsemblMetazoa"/>
</dbReference>
<evidence type="ECO:0000313" key="3">
    <source>
        <dbReference type="EMBL" id="EDW09133.2"/>
    </source>
</evidence>
<name>B4KPM3_DROMO</name>
<feature type="domain" description="Tudor" evidence="2">
    <location>
        <begin position="1454"/>
        <end position="1513"/>
    </location>
</feature>
<dbReference type="GO" id="GO:1903863">
    <property type="term" value="P:P granule assembly"/>
    <property type="evidence" value="ECO:0007669"/>
    <property type="project" value="EnsemblMetazoa"/>
</dbReference>
<feature type="compositionally biased region" description="Low complexity" evidence="1">
    <location>
        <begin position="1051"/>
        <end position="1085"/>
    </location>
</feature>
<dbReference type="OrthoDB" id="9989103at2759"/>
<proteinExistence type="predicted"/>
<dbReference type="KEGG" id="dmo:Dmoj_GI20359"/>
<dbReference type="GO" id="GO:0005829">
    <property type="term" value="C:cytosol"/>
    <property type="evidence" value="ECO:0007669"/>
    <property type="project" value="EnsemblMetazoa"/>
</dbReference>
<dbReference type="InterPro" id="IPR035437">
    <property type="entry name" value="SNase_OB-fold_sf"/>
</dbReference>
<dbReference type="Gene3D" id="2.30.30.140">
    <property type="match status" value="9"/>
</dbReference>
<dbReference type="InParanoid" id="B4KPM3"/>
<keyword evidence="4" id="KW-1185">Reference proteome</keyword>
<feature type="compositionally biased region" description="Polar residues" evidence="1">
    <location>
        <begin position="999"/>
        <end position="1018"/>
    </location>
</feature>
<dbReference type="SMART" id="SM00333">
    <property type="entry name" value="TUDOR"/>
    <property type="match status" value="9"/>
</dbReference>
<dbReference type="FunCoup" id="B4KPM3">
    <property type="interactions" value="264"/>
</dbReference>
<dbReference type="HOGENOM" id="CLU_001245_0_0_1"/>
<reference evidence="3 4" key="1">
    <citation type="journal article" date="2007" name="Nature">
        <title>Evolution of genes and genomes on the Drosophila phylogeny.</title>
        <authorList>
            <consortium name="Drosophila 12 Genomes Consortium"/>
            <person name="Clark A.G."/>
            <person name="Eisen M.B."/>
            <person name="Smith D.R."/>
            <person name="Bergman C.M."/>
            <person name="Oliver B."/>
            <person name="Markow T.A."/>
            <person name="Kaufman T.C."/>
            <person name="Kellis M."/>
            <person name="Gelbart W."/>
            <person name="Iyer V.N."/>
            <person name="Pollard D.A."/>
            <person name="Sackton T.B."/>
            <person name="Larracuente A.M."/>
            <person name="Singh N.D."/>
            <person name="Abad J.P."/>
            <person name="Abt D.N."/>
            <person name="Adryan B."/>
            <person name="Aguade M."/>
            <person name="Akashi H."/>
            <person name="Anderson W.W."/>
            <person name="Aquadro C.F."/>
            <person name="Ardell D.H."/>
            <person name="Arguello R."/>
            <person name="Artieri C.G."/>
            <person name="Barbash D.A."/>
            <person name="Barker D."/>
            <person name="Barsanti P."/>
            <person name="Batterham P."/>
            <person name="Batzoglou S."/>
            <person name="Begun D."/>
            <person name="Bhutkar A."/>
            <person name="Blanco E."/>
            <person name="Bosak S.A."/>
            <person name="Bradley R.K."/>
            <person name="Brand A.D."/>
            <person name="Brent M.R."/>
            <person name="Brooks A.N."/>
            <person name="Brown R.H."/>
            <person name="Butlin R.K."/>
            <person name="Caggese C."/>
            <person name="Calvi B.R."/>
            <person name="Bernardo de Carvalho A."/>
            <person name="Caspi A."/>
            <person name="Castrezana S."/>
            <person name="Celniker S.E."/>
            <person name="Chang J.L."/>
            <person name="Chapple C."/>
            <person name="Chatterji S."/>
            <person name="Chinwalla A."/>
            <person name="Civetta A."/>
            <person name="Clifton S.W."/>
            <person name="Comeron J.M."/>
            <person name="Costello J.C."/>
            <person name="Coyne J.A."/>
            <person name="Daub J."/>
            <person name="David R.G."/>
            <person name="Delcher A.L."/>
            <person name="Delehaunty K."/>
            <person name="Do C.B."/>
            <person name="Ebling H."/>
            <person name="Edwards K."/>
            <person name="Eickbush T."/>
            <person name="Evans J.D."/>
            <person name="Filipski A."/>
            <person name="Findeiss S."/>
            <person name="Freyhult E."/>
            <person name="Fulton L."/>
            <person name="Fulton R."/>
            <person name="Garcia A.C."/>
            <person name="Gardiner A."/>
            <person name="Garfield D.A."/>
            <person name="Garvin B.E."/>
            <person name="Gibson G."/>
            <person name="Gilbert D."/>
            <person name="Gnerre S."/>
            <person name="Godfrey J."/>
            <person name="Good R."/>
            <person name="Gotea V."/>
            <person name="Gravely B."/>
            <person name="Greenberg A.J."/>
            <person name="Griffiths-Jones S."/>
            <person name="Gross S."/>
            <person name="Guigo R."/>
            <person name="Gustafson E.A."/>
            <person name="Haerty W."/>
            <person name="Hahn M.W."/>
            <person name="Halligan D.L."/>
            <person name="Halpern A.L."/>
            <person name="Halter G.M."/>
            <person name="Han M.V."/>
            <person name="Heger A."/>
            <person name="Hillier L."/>
            <person name="Hinrichs A.S."/>
            <person name="Holmes I."/>
            <person name="Hoskins R.A."/>
            <person name="Hubisz M.J."/>
            <person name="Hultmark D."/>
            <person name="Huntley M.A."/>
            <person name="Jaffe D.B."/>
            <person name="Jagadeeshan S."/>
            <person name="Jeck W.R."/>
            <person name="Johnson J."/>
            <person name="Jones C.D."/>
            <person name="Jordan W.C."/>
            <person name="Karpen G.H."/>
            <person name="Kataoka E."/>
            <person name="Keightley P.D."/>
            <person name="Kheradpour P."/>
            <person name="Kirkness E.F."/>
            <person name="Koerich L.B."/>
            <person name="Kristiansen K."/>
            <person name="Kudrna D."/>
            <person name="Kulathinal R.J."/>
            <person name="Kumar S."/>
            <person name="Kwok R."/>
            <person name="Lander E."/>
            <person name="Langley C.H."/>
            <person name="Lapoint R."/>
            <person name="Lazzaro B.P."/>
            <person name="Lee S.J."/>
            <person name="Levesque L."/>
            <person name="Li R."/>
            <person name="Lin C.F."/>
            <person name="Lin M.F."/>
            <person name="Lindblad-Toh K."/>
            <person name="Llopart A."/>
            <person name="Long M."/>
            <person name="Low L."/>
            <person name="Lozovsky E."/>
            <person name="Lu J."/>
            <person name="Luo M."/>
            <person name="Machado C.A."/>
            <person name="Makalowski W."/>
            <person name="Marzo M."/>
            <person name="Matsuda M."/>
            <person name="Matzkin L."/>
            <person name="McAllister B."/>
            <person name="McBride C.S."/>
            <person name="McKernan B."/>
            <person name="McKernan K."/>
            <person name="Mendez-Lago M."/>
            <person name="Minx P."/>
            <person name="Mollenhauer M.U."/>
            <person name="Montooth K."/>
            <person name="Mount S.M."/>
            <person name="Mu X."/>
            <person name="Myers E."/>
            <person name="Negre B."/>
            <person name="Newfeld S."/>
            <person name="Nielsen R."/>
            <person name="Noor M.A."/>
            <person name="O'Grady P."/>
            <person name="Pachter L."/>
            <person name="Papaceit M."/>
            <person name="Parisi M.J."/>
            <person name="Parisi M."/>
            <person name="Parts L."/>
            <person name="Pedersen J.S."/>
            <person name="Pesole G."/>
            <person name="Phillippy A.M."/>
            <person name="Ponting C.P."/>
            <person name="Pop M."/>
            <person name="Porcelli D."/>
            <person name="Powell J.R."/>
            <person name="Prohaska S."/>
            <person name="Pruitt K."/>
            <person name="Puig M."/>
            <person name="Quesneville H."/>
            <person name="Ram K.R."/>
            <person name="Rand D."/>
            <person name="Rasmussen M.D."/>
            <person name="Reed L.K."/>
            <person name="Reenan R."/>
            <person name="Reily A."/>
            <person name="Remington K.A."/>
            <person name="Rieger T.T."/>
            <person name="Ritchie M.G."/>
            <person name="Robin C."/>
            <person name="Rogers Y.H."/>
            <person name="Rohde C."/>
            <person name="Rozas J."/>
            <person name="Rubenfield M.J."/>
            <person name="Ruiz A."/>
            <person name="Russo S."/>
            <person name="Salzberg S.L."/>
            <person name="Sanchez-Gracia A."/>
            <person name="Saranga D.J."/>
            <person name="Sato H."/>
            <person name="Schaeffer S.W."/>
            <person name="Schatz M.C."/>
            <person name="Schlenke T."/>
            <person name="Schwartz R."/>
            <person name="Segarra C."/>
            <person name="Singh R.S."/>
            <person name="Sirot L."/>
            <person name="Sirota M."/>
            <person name="Sisneros N.B."/>
            <person name="Smith C.D."/>
            <person name="Smith T.F."/>
            <person name="Spieth J."/>
            <person name="Stage D.E."/>
            <person name="Stark A."/>
            <person name="Stephan W."/>
            <person name="Strausberg R.L."/>
            <person name="Strempel S."/>
            <person name="Sturgill D."/>
            <person name="Sutton G."/>
            <person name="Sutton G.G."/>
            <person name="Tao W."/>
            <person name="Teichmann S."/>
            <person name="Tobari Y.N."/>
            <person name="Tomimura Y."/>
            <person name="Tsolas J.M."/>
            <person name="Valente V.L."/>
            <person name="Venter E."/>
            <person name="Venter J.C."/>
            <person name="Vicario S."/>
            <person name="Vieira F.G."/>
            <person name="Vilella A.J."/>
            <person name="Villasante A."/>
            <person name="Walenz B."/>
            <person name="Wang J."/>
            <person name="Wasserman M."/>
            <person name="Watts T."/>
            <person name="Wilson D."/>
            <person name="Wilson R.K."/>
            <person name="Wing R.A."/>
            <person name="Wolfner M.F."/>
            <person name="Wong A."/>
            <person name="Wong G.K."/>
            <person name="Wu C.I."/>
            <person name="Wu G."/>
            <person name="Yamamoto D."/>
            <person name="Yang H.P."/>
            <person name="Yang S.P."/>
            <person name="Yorke J.A."/>
            <person name="Yoshida K."/>
            <person name="Zdobnov E."/>
            <person name="Zhang P."/>
            <person name="Zhang Y."/>
            <person name="Zimin A.V."/>
            <person name="Baldwin J."/>
            <person name="Abdouelleil A."/>
            <person name="Abdulkadir J."/>
            <person name="Abebe A."/>
            <person name="Abera B."/>
            <person name="Abreu J."/>
            <person name="Acer S.C."/>
            <person name="Aftuck L."/>
            <person name="Alexander A."/>
            <person name="An P."/>
            <person name="Anderson E."/>
            <person name="Anderson S."/>
            <person name="Arachi H."/>
            <person name="Azer M."/>
            <person name="Bachantsang P."/>
            <person name="Barry A."/>
            <person name="Bayul T."/>
            <person name="Berlin A."/>
            <person name="Bessette D."/>
            <person name="Bloom T."/>
            <person name="Blye J."/>
            <person name="Boguslavskiy L."/>
            <person name="Bonnet C."/>
            <person name="Boukhgalter B."/>
            <person name="Bourzgui I."/>
            <person name="Brown A."/>
            <person name="Cahill P."/>
            <person name="Channer S."/>
            <person name="Cheshatsang Y."/>
            <person name="Chuda L."/>
            <person name="Citroen M."/>
            <person name="Collymore A."/>
            <person name="Cooke P."/>
            <person name="Costello M."/>
            <person name="D'Aco K."/>
            <person name="Daza R."/>
            <person name="De Haan G."/>
            <person name="DeGray S."/>
            <person name="DeMaso C."/>
            <person name="Dhargay N."/>
            <person name="Dooley K."/>
            <person name="Dooley E."/>
            <person name="Doricent M."/>
            <person name="Dorje P."/>
            <person name="Dorjee K."/>
            <person name="Dupes A."/>
            <person name="Elong R."/>
            <person name="Falk J."/>
            <person name="Farina A."/>
            <person name="Faro S."/>
            <person name="Ferguson D."/>
            <person name="Fisher S."/>
            <person name="Foley C.D."/>
            <person name="Franke A."/>
            <person name="Friedrich D."/>
            <person name="Gadbois L."/>
            <person name="Gearin G."/>
            <person name="Gearin C.R."/>
            <person name="Giannoukos G."/>
            <person name="Goode T."/>
            <person name="Graham J."/>
            <person name="Grandbois E."/>
            <person name="Grewal S."/>
            <person name="Gyaltsen K."/>
            <person name="Hafez N."/>
            <person name="Hagos B."/>
            <person name="Hall J."/>
            <person name="Henson C."/>
            <person name="Hollinger A."/>
            <person name="Honan T."/>
            <person name="Huard M.D."/>
            <person name="Hughes L."/>
            <person name="Hurhula B."/>
            <person name="Husby M.E."/>
            <person name="Kamat A."/>
            <person name="Kanga B."/>
            <person name="Kashin S."/>
            <person name="Khazanovich D."/>
            <person name="Kisner P."/>
            <person name="Lance K."/>
            <person name="Lara M."/>
            <person name="Lee W."/>
            <person name="Lennon N."/>
            <person name="Letendre F."/>
            <person name="LeVine R."/>
            <person name="Lipovsky A."/>
            <person name="Liu X."/>
            <person name="Liu J."/>
            <person name="Liu S."/>
            <person name="Lokyitsang T."/>
            <person name="Lokyitsang Y."/>
            <person name="Lubonja R."/>
            <person name="Lui A."/>
            <person name="MacDonald P."/>
            <person name="Magnisalis V."/>
            <person name="Maru K."/>
            <person name="Matthews C."/>
            <person name="McCusker W."/>
            <person name="McDonough S."/>
            <person name="Mehta T."/>
            <person name="Meldrim J."/>
            <person name="Meneus L."/>
            <person name="Mihai O."/>
            <person name="Mihalev A."/>
            <person name="Mihova T."/>
            <person name="Mittelman R."/>
            <person name="Mlenga V."/>
            <person name="Montmayeur A."/>
            <person name="Mulrain L."/>
            <person name="Navidi A."/>
            <person name="Naylor J."/>
            <person name="Negash T."/>
            <person name="Nguyen T."/>
            <person name="Nguyen N."/>
            <person name="Nicol R."/>
            <person name="Norbu C."/>
            <person name="Norbu N."/>
            <person name="Novod N."/>
            <person name="O'Neill B."/>
            <person name="Osman S."/>
            <person name="Markiewicz E."/>
            <person name="Oyono O.L."/>
            <person name="Patti C."/>
            <person name="Phunkhang P."/>
            <person name="Pierre F."/>
            <person name="Priest M."/>
            <person name="Raghuraman S."/>
            <person name="Rege F."/>
            <person name="Reyes R."/>
            <person name="Rise C."/>
            <person name="Rogov P."/>
            <person name="Ross K."/>
            <person name="Ryan E."/>
            <person name="Settipalli S."/>
            <person name="Shea T."/>
            <person name="Sherpa N."/>
            <person name="Shi L."/>
            <person name="Shih D."/>
            <person name="Sparrow T."/>
            <person name="Spaulding J."/>
            <person name="Stalker J."/>
            <person name="Stange-Thomann N."/>
            <person name="Stavropoulos S."/>
            <person name="Stone C."/>
            <person name="Strader C."/>
            <person name="Tesfaye S."/>
            <person name="Thomson T."/>
            <person name="Thoulutsang Y."/>
            <person name="Thoulutsang D."/>
            <person name="Topham K."/>
            <person name="Topping I."/>
            <person name="Tsamla T."/>
            <person name="Vassiliev H."/>
            <person name="Vo A."/>
            <person name="Wangchuk T."/>
            <person name="Wangdi T."/>
            <person name="Weiand M."/>
            <person name="Wilkinson J."/>
            <person name="Wilson A."/>
            <person name="Yadav S."/>
            <person name="Young G."/>
            <person name="Yu Q."/>
            <person name="Zembek L."/>
            <person name="Zhong D."/>
            <person name="Zimmer A."/>
            <person name="Zwirko Z."/>
            <person name="Jaffe D.B."/>
            <person name="Alvarez P."/>
            <person name="Brockman W."/>
            <person name="Butler J."/>
            <person name="Chin C."/>
            <person name="Gnerre S."/>
            <person name="Grabherr M."/>
            <person name="Kleber M."/>
            <person name="Mauceli E."/>
            <person name="MacCallum I."/>
        </authorList>
    </citation>
    <scope>NUCLEOTIDE SEQUENCE [LARGE SCALE GENOMIC DNA]</scope>
    <source>
        <strain evidence="4">Tucson 15081-1352.22</strain>
    </source>
</reference>
<dbReference type="GO" id="GO:0005739">
    <property type="term" value="C:mitochondrion"/>
    <property type="evidence" value="ECO:0007669"/>
    <property type="project" value="EnsemblMetazoa"/>
</dbReference>
<dbReference type="GO" id="GO:0019093">
    <property type="term" value="P:mitochondrial RNA localization"/>
    <property type="evidence" value="ECO:0007669"/>
    <property type="project" value="EnsemblMetazoa"/>
</dbReference>
<feature type="region of interest" description="Disordered" evidence="1">
    <location>
        <begin position="1700"/>
        <end position="1724"/>
    </location>
</feature>
<dbReference type="InterPro" id="IPR050621">
    <property type="entry name" value="Tudor_domain_containing"/>
</dbReference>
<dbReference type="PROSITE" id="PS50304">
    <property type="entry name" value="TUDOR"/>
    <property type="match status" value="9"/>
</dbReference>
<dbReference type="FunFam" id="2.30.30.140:FF:000018">
    <property type="entry name" value="Serine/threonine-protein kinase 31"/>
    <property type="match status" value="2"/>
</dbReference>
<feature type="compositionally biased region" description="Low complexity" evidence="1">
    <location>
        <begin position="881"/>
        <end position="918"/>
    </location>
</feature>
<dbReference type="PANTHER" id="PTHR22948:SF72">
    <property type="entry name" value="TUDOR DOMAIN-CONTAINING PROTEIN"/>
    <property type="match status" value="1"/>
</dbReference>
<dbReference type="InterPro" id="IPR002999">
    <property type="entry name" value="Tudor"/>
</dbReference>
<feature type="compositionally biased region" description="Pro residues" evidence="1">
    <location>
        <begin position="1659"/>
        <end position="1671"/>
    </location>
</feature>
<dbReference type="GO" id="GO:1900370">
    <property type="term" value="P:positive regulation of post-transcriptional gene silencing by RNA"/>
    <property type="evidence" value="ECO:0007669"/>
    <property type="project" value="EnsemblMetazoa"/>
</dbReference>
<dbReference type="EMBL" id="CH933808">
    <property type="protein sequence ID" value="EDW09133.2"/>
    <property type="molecule type" value="Genomic_DNA"/>
</dbReference>
<feature type="domain" description="Tudor" evidence="2">
    <location>
        <begin position="509"/>
        <end position="567"/>
    </location>
</feature>
<dbReference type="FunFam" id="2.30.30.140:FF:000172">
    <property type="entry name" value="Maternal protein tudor"/>
    <property type="match status" value="1"/>
</dbReference>
<dbReference type="Gene3D" id="2.40.50.90">
    <property type="match status" value="4"/>
</dbReference>
<dbReference type="Gene3D" id="2.40.50.790">
    <property type="match status" value="1"/>
</dbReference>
<dbReference type="eggNOG" id="KOG2039">
    <property type="taxonomic scope" value="Eukaryota"/>
</dbReference>
<feature type="compositionally biased region" description="Polar residues" evidence="1">
    <location>
        <begin position="936"/>
        <end position="952"/>
    </location>
</feature>
<dbReference type="GO" id="GO:0140034">
    <property type="term" value="F:methylation-dependent protein binding"/>
    <property type="evidence" value="ECO:0007669"/>
    <property type="project" value="EnsemblMetazoa"/>
</dbReference>
<dbReference type="GO" id="GO:0140965">
    <property type="term" value="P:secondary piRNA processing"/>
    <property type="evidence" value="ECO:0007669"/>
    <property type="project" value="EnsemblMetazoa"/>
</dbReference>
<feature type="compositionally biased region" description="Polar residues" evidence="1">
    <location>
        <begin position="1025"/>
        <end position="1039"/>
    </location>
</feature>
<dbReference type="Proteomes" id="UP000009192">
    <property type="component" value="Unassembled WGS sequence"/>
</dbReference>
<feature type="compositionally biased region" description="Basic and acidic residues" evidence="1">
    <location>
        <begin position="1637"/>
        <end position="1655"/>
    </location>
</feature>
<gene>
    <name evidence="3" type="primary">Dmoj\GI20359</name>
    <name evidence="3" type="ORF">Dmoj_GI20359</name>
</gene>